<dbReference type="SUPFAM" id="SSF57567">
    <property type="entry name" value="Serine protease inhibitors"/>
    <property type="match status" value="1"/>
</dbReference>
<dbReference type="InterPro" id="IPR036084">
    <property type="entry name" value="Ser_inhib-like_sf"/>
</dbReference>
<keyword evidence="1" id="KW-1015">Disulfide bond</keyword>
<feature type="domain" description="VWF/SSPO/Zonadhesin-like cysteine-rich" evidence="3">
    <location>
        <begin position="50"/>
        <end position="110"/>
    </location>
</feature>
<dbReference type="EMBL" id="PGGH01453252">
    <property type="protein sequence ID" value="NIG62045.1"/>
    <property type="molecule type" value="Genomic_DNA"/>
</dbReference>
<accession>A0ABX0SBH4</accession>
<evidence type="ECO:0000259" key="3">
    <source>
        <dbReference type="SMART" id="SM00832"/>
    </source>
</evidence>
<organism evidence="4 5">
    <name type="scientific">Pontoporia blainvillei</name>
    <name type="common">Franciscana</name>
    <name type="synonym">Delphinus blainvillei</name>
    <dbReference type="NCBI Taxonomy" id="48723"/>
    <lineage>
        <taxon>Eukaryota</taxon>
        <taxon>Metazoa</taxon>
        <taxon>Chordata</taxon>
        <taxon>Craniata</taxon>
        <taxon>Vertebrata</taxon>
        <taxon>Euteleostomi</taxon>
        <taxon>Mammalia</taxon>
        <taxon>Eutheria</taxon>
        <taxon>Laurasiatheria</taxon>
        <taxon>Artiodactyla</taxon>
        <taxon>Whippomorpha</taxon>
        <taxon>Cetacea</taxon>
        <taxon>Odontoceti</taxon>
        <taxon>Pontoporiidae</taxon>
        <taxon>Pontoporia</taxon>
    </lineage>
</organism>
<dbReference type="InterPro" id="IPR014853">
    <property type="entry name" value="VWF/SSPO/ZAN-like_Cys-rich_dom"/>
</dbReference>
<reference evidence="4" key="1">
    <citation type="submission" date="2018-05" db="EMBL/GenBank/DDBJ databases">
        <authorList>
            <person name="Pedro S.L.S."/>
            <person name="Freitas R.C."/>
            <person name="Barreto A.S."/>
            <person name="Lima A.O.S."/>
        </authorList>
    </citation>
    <scope>NUCLEOTIDE SEQUENCE</scope>
    <source>
        <strain evidence="4">BP203</strain>
        <tissue evidence="4">Muscle</tissue>
    </source>
</reference>
<name>A0ABX0SBH4_PONBL</name>
<evidence type="ECO:0000313" key="5">
    <source>
        <dbReference type="Proteomes" id="UP001165941"/>
    </source>
</evidence>
<proteinExistence type="predicted"/>
<dbReference type="PANTHER" id="PTHR11339:SF402">
    <property type="entry name" value="VWFD DOMAIN-CONTAINING PROTEIN"/>
    <property type="match status" value="1"/>
</dbReference>
<gene>
    <name evidence="4" type="ORF">BU61_11702</name>
</gene>
<dbReference type="Pfam" id="PF08742">
    <property type="entry name" value="C8"/>
    <property type="match status" value="1"/>
</dbReference>
<dbReference type="Gene3D" id="2.10.25.10">
    <property type="entry name" value="Laminin"/>
    <property type="match status" value="1"/>
</dbReference>
<sequence length="207" mass="21725">MAPTCQDMARSWLVANSSEEGCWAPTGLPPTTSPLPLAPNTPTSTLCPPEPLCELMLSPLFFSTCVSDSCRPSPPDHPAALCQSLEAYSALCRARGVCPDWRNATSGLCDLTCPPTKVYKPCGPVQPKSCDSRSQSPASTGLAEGCFCPDGHILFNSHTDVCVPECRKQPHTWALPSPAERDAEGHGVGTPWPGPAPPSPASGAGWA</sequence>
<dbReference type="Proteomes" id="UP001165941">
    <property type="component" value="Unassembled WGS sequence"/>
</dbReference>
<evidence type="ECO:0000256" key="1">
    <source>
        <dbReference type="ARBA" id="ARBA00023157"/>
    </source>
</evidence>
<feature type="region of interest" description="Disordered" evidence="2">
    <location>
        <begin position="177"/>
        <end position="207"/>
    </location>
</feature>
<protein>
    <submittedName>
        <fullName evidence="4">Mucin-5B</fullName>
    </submittedName>
</protein>
<keyword evidence="5" id="KW-1185">Reference proteome</keyword>
<evidence type="ECO:0000256" key="2">
    <source>
        <dbReference type="SAM" id="MobiDB-lite"/>
    </source>
</evidence>
<evidence type="ECO:0000313" key="4">
    <source>
        <dbReference type="EMBL" id="NIG62045.1"/>
    </source>
</evidence>
<dbReference type="CDD" id="cd19941">
    <property type="entry name" value="TIL"/>
    <property type="match status" value="1"/>
</dbReference>
<comment type="caution">
    <text evidence="4">The sequence shown here is derived from an EMBL/GenBank/DDBJ whole genome shotgun (WGS) entry which is preliminary data.</text>
</comment>
<dbReference type="PANTHER" id="PTHR11339">
    <property type="entry name" value="EXTRACELLULAR MATRIX GLYCOPROTEIN RELATED"/>
    <property type="match status" value="1"/>
</dbReference>
<dbReference type="InterPro" id="IPR050780">
    <property type="entry name" value="Mucin_vWF_Thrombospondin_sf"/>
</dbReference>
<dbReference type="SMART" id="SM00832">
    <property type="entry name" value="C8"/>
    <property type="match status" value="1"/>
</dbReference>